<protein>
    <submittedName>
        <fullName evidence="1">Uncharacterized protein</fullName>
    </submittedName>
</protein>
<evidence type="ECO:0000313" key="1">
    <source>
        <dbReference type="EMBL" id="MBD3364468.1"/>
    </source>
</evidence>
<gene>
    <name evidence="1" type="ORF">GF359_04565</name>
</gene>
<evidence type="ECO:0000313" key="2">
    <source>
        <dbReference type="Proteomes" id="UP000630660"/>
    </source>
</evidence>
<accession>A0A9D5QCA6</accession>
<sequence length="83" mass="8955">MSECTSANVRSSIADWASVPVSSITSQTQLDGLGGKSWPDDAPSLVTVLESLCDTTIPQEDYELFEDVEDIENYLGIEGPSNE</sequence>
<comment type="caution">
    <text evidence="1">The sequence shown here is derived from an EMBL/GenBank/DDBJ whole genome shotgun (WGS) entry which is preliminary data.</text>
</comment>
<dbReference type="SUPFAM" id="SSF47336">
    <property type="entry name" value="ACP-like"/>
    <property type="match status" value="1"/>
</dbReference>
<reference evidence="1" key="1">
    <citation type="submission" date="2019-11" db="EMBL/GenBank/DDBJ databases">
        <title>Microbial mats filling the niche in hypersaline microbial mats.</title>
        <authorList>
            <person name="Wong H.L."/>
            <person name="Macleod F.I."/>
            <person name="White R.A. III"/>
            <person name="Burns B.P."/>
        </authorList>
    </citation>
    <scope>NUCLEOTIDE SEQUENCE</scope>
    <source>
        <strain evidence="1">Bin_327</strain>
    </source>
</reference>
<name>A0A9D5QCA6_UNCW3</name>
<dbReference type="EMBL" id="WJKJ01000149">
    <property type="protein sequence ID" value="MBD3364468.1"/>
    <property type="molecule type" value="Genomic_DNA"/>
</dbReference>
<dbReference type="AlphaFoldDB" id="A0A9D5QCA6"/>
<proteinExistence type="predicted"/>
<organism evidence="1 2">
    <name type="scientific">candidate division WOR-3 bacterium</name>
    <dbReference type="NCBI Taxonomy" id="2052148"/>
    <lineage>
        <taxon>Bacteria</taxon>
        <taxon>Bacteria division WOR-3</taxon>
    </lineage>
</organism>
<dbReference type="InterPro" id="IPR036736">
    <property type="entry name" value="ACP-like_sf"/>
</dbReference>
<dbReference type="Proteomes" id="UP000630660">
    <property type="component" value="Unassembled WGS sequence"/>
</dbReference>